<reference evidence="6" key="1">
    <citation type="submission" date="2020-09" db="EMBL/GenBank/DDBJ databases">
        <authorList>
            <person name="Kikuchi T."/>
        </authorList>
    </citation>
    <scope>NUCLEOTIDE SEQUENCE</scope>
    <source>
        <strain evidence="6">SH1</strain>
    </source>
</reference>
<dbReference type="PANTHER" id="PTHR43721">
    <property type="entry name" value="ELONGATION FACTOR TU-RELATED"/>
    <property type="match status" value="1"/>
</dbReference>
<feature type="domain" description="Tr-type G" evidence="5">
    <location>
        <begin position="149"/>
        <end position="362"/>
    </location>
</feature>
<feature type="region of interest" description="Disordered" evidence="4">
    <location>
        <begin position="1"/>
        <end position="36"/>
    </location>
</feature>
<dbReference type="Gene3D" id="3.40.50.300">
    <property type="entry name" value="P-loop containing nucleotide triphosphate hydrolases"/>
    <property type="match status" value="1"/>
</dbReference>
<evidence type="ECO:0000256" key="2">
    <source>
        <dbReference type="ARBA" id="ARBA00022741"/>
    </source>
</evidence>
<dbReference type="InterPro" id="IPR009001">
    <property type="entry name" value="Transl_elong_EF1A/Init_IF2_C"/>
</dbReference>
<evidence type="ECO:0000259" key="5">
    <source>
        <dbReference type="Pfam" id="PF00009"/>
    </source>
</evidence>
<dbReference type="GO" id="GO:0003746">
    <property type="term" value="F:translation elongation factor activity"/>
    <property type="evidence" value="ECO:0007669"/>
    <property type="project" value="TreeGrafter"/>
</dbReference>
<gene>
    <name evidence="6" type="ORF">BOKJ2_LOCUS11073</name>
</gene>
<feature type="compositionally biased region" description="Basic residues" evidence="4">
    <location>
        <begin position="7"/>
        <end position="16"/>
    </location>
</feature>
<proteinExistence type="inferred from homology"/>
<accession>A0A811L5F8</accession>
<keyword evidence="7" id="KW-1185">Reference proteome</keyword>
<dbReference type="InterPro" id="IPR000795">
    <property type="entry name" value="T_Tr_GTP-bd_dom"/>
</dbReference>
<keyword evidence="2" id="KW-0547">Nucleotide-binding</keyword>
<dbReference type="EMBL" id="CAJFCW020000005">
    <property type="protein sequence ID" value="CAG9119856.1"/>
    <property type="molecule type" value="Genomic_DNA"/>
</dbReference>
<dbReference type="SUPFAM" id="SSF50447">
    <property type="entry name" value="Translation proteins"/>
    <property type="match status" value="1"/>
</dbReference>
<dbReference type="InterPro" id="IPR009000">
    <property type="entry name" value="Transl_B-barrel_sf"/>
</dbReference>
<dbReference type="Pfam" id="PF00009">
    <property type="entry name" value="GTP_EFTU"/>
    <property type="match status" value="1"/>
</dbReference>
<organism evidence="6 7">
    <name type="scientific">Bursaphelenchus okinawaensis</name>
    <dbReference type="NCBI Taxonomy" id="465554"/>
    <lineage>
        <taxon>Eukaryota</taxon>
        <taxon>Metazoa</taxon>
        <taxon>Ecdysozoa</taxon>
        <taxon>Nematoda</taxon>
        <taxon>Chromadorea</taxon>
        <taxon>Rhabditida</taxon>
        <taxon>Tylenchina</taxon>
        <taxon>Tylenchomorpha</taxon>
        <taxon>Aphelenchoidea</taxon>
        <taxon>Aphelenchoididae</taxon>
        <taxon>Bursaphelenchus</taxon>
    </lineage>
</organism>
<dbReference type="SUPFAM" id="SSF52540">
    <property type="entry name" value="P-loop containing nucleoside triphosphate hydrolases"/>
    <property type="match status" value="1"/>
</dbReference>
<dbReference type="Proteomes" id="UP000614601">
    <property type="component" value="Unassembled WGS sequence"/>
</dbReference>
<dbReference type="Proteomes" id="UP000783686">
    <property type="component" value="Unassembled WGS sequence"/>
</dbReference>
<keyword evidence="3" id="KW-0342">GTP-binding</keyword>
<dbReference type="PANTHER" id="PTHR43721:SF3">
    <property type="entry name" value="GTP-BINDING PROTEIN 2"/>
    <property type="match status" value="1"/>
</dbReference>
<evidence type="ECO:0000256" key="1">
    <source>
        <dbReference type="ARBA" id="ARBA00007249"/>
    </source>
</evidence>
<evidence type="ECO:0000313" key="7">
    <source>
        <dbReference type="Proteomes" id="UP000614601"/>
    </source>
</evidence>
<dbReference type="EMBL" id="CAJFDH010000005">
    <property type="protein sequence ID" value="CAD5224426.1"/>
    <property type="molecule type" value="Genomic_DNA"/>
</dbReference>
<comment type="caution">
    <text evidence="6">The sequence shown here is derived from an EMBL/GenBank/DDBJ whole genome shotgun (WGS) entry which is preliminary data.</text>
</comment>
<dbReference type="SUPFAM" id="SSF50465">
    <property type="entry name" value="EF-Tu/eEF-1alpha/eIF2-gamma C-terminal domain"/>
    <property type="match status" value="1"/>
</dbReference>
<evidence type="ECO:0000256" key="4">
    <source>
        <dbReference type="SAM" id="MobiDB-lite"/>
    </source>
</evidence>
<dbReference type="AlphaFoldDB" id="A0A811L5F8"/>
<dbReference type="InterPro" id="IPR050055">
    <property type="entry name" value="EF-Tu_GTPase"/>
</dbReference>
<dbReference type="Gene3D" id="2.40.30.10">
    <property type="entry name" value="Translation factors"/>
    <property type="match status" value="1"/>
</dbReference>
<protein>
    <recommendedName>
        <fullName evidence="5">Tr-type G domain-containing protein</fullName>
    </recommendedName>
</protein>
<dbReference type="GO" id="GO:0005525">
    <property type="term" value="F:GTP binding"/>
    <property type="evidence" value="ECO:0007669"/>
    <property type="project" value="UniProtKB-KW"/>
</dbReference>
<name>A0A811L5F8_9BILA</name>
<sequence>MAVFRSQSRKRSHSRPKPSTISRIPSSGELRLPPERENDNVEYKSRLINPHAKRLQHLCTQMKWRLQQGDGEAIYEIGVEDDGTMAGLENDEMSESMQTLCKMAQSVGAVLIVLQDQCVHGKPGEPGARRVIEALVRKLPDDQQFSDLRVAILGNAAAGKSTLCGVLTQGVLDNGNGKCRLNLLRYMHEVRTGKTSSVNLDAFGFDKSGSVLNYSENSLEEIVKQSTKLITLIDLAGDKKYLKTTIYGVSGYTPHYCALLVNARVGWSTMSQEHFELAKAFNIPVFIVVTKVDLISEGRIQKIFQQIQAVVTRAHPNLTVEMVTEEDMVESYANDMINDQVVPIVCISSVTGAGLQTLTTFFRKLPARSSRHRQVSESETRSTLFHVDEVFRVSEVGWVVYGLLAEGNVKENDWVQVGPDLNNQFHFGQVKSLRRNKQPVWTVNAGETASLAVSFEDSGPENWLRKGMVVMNPEATPRCCRRFVARFCLLSHAVEELCVGFQGTVYIRSLRRTVTIVDFSAESLKCGVTSDVTFEFYGGPSYVRPGEQIFFRERNTKGVGQVLSIV</sequence>
<comment type="similarity">
    <text evidence="1">Belongs to the TRAFAC class translation factor GTPase superfamily. Classic translation factor GTPase family. EF-Tu/EF-1A subfamily.</text>
</comment>
<dbReference type="OrthoDB" id="248233at2759"/>
<evidence type="ECO:0000256" key="3">
    <source>
        <dbReference type="ARBA" id="ARBA00023134"/>
    </source>
</evidence>
<dbReference type="GO" id="GO:0003924">
    <property type="term" value="F:GTPase activity"/>
    <property type="evidence" value="ECO:0007669"/>
    <property type="project" value="InterPro"/>
</dbReference>
<dbReference type="InterPro" id="IPR027417">
    <property type="entry name" value="P-loop_NTPase"/>
</dbReference>
<evidence type="ECO:0000313" key="6">
    <source>
        <dbReference type="EMBL" id="CAD5224426.1"/>
    </source>
</evidence>